<accession>A0AB39IDK1</accession>
<name>A0AB39IDK1_9GAMM</name>
<dbReference type="Pfam" id="PF16157">
    <property type="entry name" value="DUF4865"/>
    <property type="match status" value="1"/>
</dbReference>
<dbReference type="EMBL" id="CP162411">
    <property type="protein sequence ID" value="XDL13569.1"/>
    <property type="molecule type" value="Genomic_DNA"/>
</dbReference>
<proteinExistence type="predicted"/>
<dbReference type="InterPro" id="IPR032349">
    <property type="entry name" value="DUF4865"/>
</dbReference>
<organism evidence="1">
    <name type="scientific">Dickeya oryzae</name>
    <dbReference type="NCBI Taxonomy" id="1240404"/>
    <lineage>
        <taxon>Bacteria</taxon>
        <taxon>Pseudomonadati</taxon>
        <taxon>Pseudomonadota</taxon>
        <taxon>Gammaproteobacteria</taxon>
        <taxon>Enterobacterales</taxon>
        <taxon>Pectobacteriaceae</taxon>
        <taxon>Dickeya</taxon>
    </lineage>
</organism>
<gene>
    <name evidence="1" type="ORF">LF923_0015365</name>
    <name evidence="2" type="ORF">LF929_005630</name>
</gene>
<dbReference type="RefSeq" id="WP_226092692.1">
    <property type="nucleotide sequence ID" value="NZ_CM001972.1"/>
</dbReference>
<sequence>MMIVMQYSFVLPADYDMETIEQRIARNGAKLDGFAGLLFKAYLYAKRHDPDIPSVANLYAPLYVWKHSQGMAAFLQSPGFAALTRDFGWPQIDCWLAGKIPQPSEVKAGAIAQRVITPIPSYSHLPDWLSGDTQAMLMAWDVSHWRQLQMDFLPLPAAATTADDSTQRYRIGYVAC</sequence>
<evidence type="ECO:0000313" key="1">
    <source>
        <dbReference type="EMBL" id="XDL13569.1"/>
    </source>
</evidence>
<dbReference type="EMBL" id="CP162670">
    <property type="protein sequence ID" value="XDL25679.1"/>
    <property type="molecule type" value="Genomic_DNA"/>
</dbReference>
<evidence type="ECO:0000313" key="2">
    <source>
        <dbReference type="EMBL" id="XDL25679.1"/>
    </source>
</evidence>
<protein>
    <submittedName>
        <fullName evidence="1">DUF4865 family protein</fullName>
    </submittedName>
</protein>
<reference evidence="1" key="1">
    <citation type="submission" date="2024-07" db="EMBL/GenBank/DDBJ databases">
        <authorList>
            <person name="Pedron J."/>
        </authorList>
    </citation>
    <scope>NUCLEOTIDE SEQUENCE</scope>
    <source>
        <strain evidence="2">A003-S1-M15</strain>
        <strain evidence="1">A642-S2-A17</strain>
    </source>
</reference>
<dbReference type="GeneID" id="302581133"/>
<dbReference type="AlphaFoldDB" id="A0AB39IDK1"/>